<dbReference type="Gene3D" id="2.60.220.50">
    <property type="match status" value="1"/>
</dbReference>
<keyword evidence="8 19" id="KW-1133">Transmembrane helix</keyword>
<evidence type="ECO:0000313" key="25">
    <source>
        <dbReference type="Proteomes" id="UP000265100"/>
    </source>
</evidence>
<keyword evidence="7 17" id="KW-0862">Zinc</keyword>
<dbReference type="PROSITE" id="PS50227">
    <property type="entry name" value="G_PROTEIN_RECEP_F2_3"/>
    <property type="match status" value="1"/>
</dbReference>
<dbReference type="Proteomes" id="UP000265100">
    <property type="component" value="Chromosome 10"/>
</dbReference>
<dbReference type="InterPro" id="IPR057244">
    <property type="entry name" value="GAIN_B"/>
</dbReference>
<evidence type="ECO:0000256" key="6">
    <source>
        <dbReference type="ARBA" id="ARBA00022729"/>
    </source>
</evidence>
<evidence type="ECO:0000256" key="8">
    <source>
        <dbReference type="ARBA" id="ARBA00022989"/>
    </source>
</evidence>
<evidence type="ECO:0000256" key="18">
    <source>
        <dbReference type="SAM" id="MobiDB-lite"/>
    </source>
</evidence>
<evidence type="ECO:0000256" key="7">
    <source>
        <dbReference type="ARBA" id="ARBA00022833"/>
    </source>
</evidence>
<dbReference type="Gene3D" id="2.10.110.10">
    <property type="entry name" value="Cysteine Rich Protein"/>
    <property type="match status" value="2"/>
</dbReference>
<keyword evidence="14" id="KW-0675">Receptor</keyword>
<dbReference type="Gene3D" id="4.10.1240.10">
    <property type="entry name" value="GPCR, family 2, extracellular hormone receptor domain"/>
    <property type="match status" value="1"/>
</dbReference>
<feature type="region of interest" description="Disordered" evidence="18">
    <location>
        <begin position="1173"/>
        <end position="1205"/>
    </location>
</feature>
<evidence type="ECO:0000259" key="20">
    <source>
        <dbReference type="PROSITE" id="PS50023"/>
    </source>
</evidence>
<feature type="domain" description="G-protein coupled receptors family 2 profile 2" evidence="23">
    <location>
        <begin position="828"/>
        <end position="1088"/>
    </location>
</feature>
<dbReference type="Pfam" id="PF00412">
    <property type="entry name" value="LIM"/>
    <property type="match status" value="2"/>
</dbReference>
<reference evidence="24" key="4">
    <citation type="submission" date="2025-09" db="UniProtKB">
        <authorList>
            <consortium name="Ensembl"/>
        </authorList>
    </citation>
    <scope>IDENTIFICATION</scope>
</reference>
<feature type="transmembrane region" description="Helical" evidence="19">
    <location>
        <begin position="934"/>
        <end position="956"/>
    </location>
</feature>
<keyword evidence="16" id="KW-0807">Transducer</keyword>
<keyword evidence="11" id="KW-0297">G-protein coupled receptor</keyword>
<feature type="transmembrane region" description="Helical" evidence="19">
    <location>
        <begin position="1064"/>
        <end position="1086"/>
    </location>
</feature>
<feature type="transmembrane region" description="Helical" evidence="19">
    <location>
        <begin position="830"/>
        <end position="853"/>
    </location>
</feature>
<evidence type="ECO:0008006" key="26">
    <source>
        <dbReference type="Google" id="ProtNLM"/>
    </source>
</evidence>
<evidence type="ECO:0000256" key="11">
    <source>
        <dbReference type="ARBA" id="ARBA00023040"/>
    </source>
</evidence>
<dbReference type="FunFam" id="2.10.110.10:FF:000050">
    <property type="entry name" value="Four and a half LIM domains protein 1"/>
    <property type="match status" value="1"/>
</dbReference>
<dbReference type="PROSITE" id="PS50261">
    <property type="entry name" value="G_PROTEIN_RECEP_F2_4"/>
    <property type="match status" value="1"/>
</dbReference>
<dbReference type="CDD" id="cd09424">
    <property type="entry name" value="LIM2_FHL1"/>
    <property type="match status" value="1"/>
</dbReference>
<dbReference type="InterPro" id="IPR000832">
    <property type="entry name" value="GPCR_2_secretin-like"/>
</dbReference>
<evidence type="ECO:0000256" key="17">
    <source>
        <dbReference type="PROSITE-ProRule" id="PRU00125"/>
    </source>
</evidence>
<evidence type="ECO:0000256" key="15">
    <source>
        <dbReference type="ARBA" id="ARBA00023180"/>
    </source>
</evidence>
<evidence type="ECO:0000256" key="12">
    <source>
        <dbReference type="ARBA" id="ARBA00023136"/>
    </source>
</evidence>
<evidence type="ECO:0000256" key="13">
    <source>
        <dbReference type="ARBA" id="ARBA00023157"/>
    </source>
</evidence>
<dbReference type="Ensembl" id="ENSACLT00000014405.2">
    <property type="protein sequence ID" value="ENSACLP00000014064.2"/>
    <property type="gene ID" value="ENSACLG00000009594.2"/>
</dbReference>
<dbReference type="PRINTS" id="PR00249">
    <property type="entry name" value="GPCRSECRETIN"/>
</dbReference>
<dbReference type="InterPro" id="IPR036445">
    <property type="entry name" value="GPCR_2_extracell_dom_sf"/>
</dbReference>
<dbReference type="GO" id="GO:0005737">
    <property type="term" value="C:cytoplasm"/>
    <property type="evidence" value="ECO:0007669"/>
    <property type="project" value="UniProtKB-SubCell"/>
</dbReference>
<keyword evidence="4 19" id="KW-0812">Transmembrane</keyword>
<evidence type="ECO:0000256" key="10">
    <source>
        <dbReference type="ARBA" id="ARBA00023038"/>
    </source>
</evidence>
<dbReference type="Gene3D" id="1.20.1070.10">
    <property type="entry name" value="Rhodopsin 7-helix transmembrane proteins"/>
    <property type="match status" value="1"/>
</dbReference>
<reference evidence="24" key="3">
    <citation type="submission" date="2025-08" db="UniProtKB">
        <authorList>
            <consortium name="Ensembl"/>
        </authorList>
    </citation>
    <scope>IDENTIFICATION</scope>
</reference>
<keyword evidence="13" id="KW-1015">Disulfide bond</keyword>
<comment type="subcellular location">
    <subcellularLocation>
        <location evidence="2">Cytoplasm</location>
    </subcellularLocation>
    <subcellularLocation>
        <location evidence="1">Membrane</location>
        <topology evidence="1">Multi-pass membrane protein</topology>
    </subcellularLocation>
</comment>
<dbReference type="FunFam" id="2.10.110.10:FF:000052">
    <property type="entry name" value="Four and a half LIM domains 1"/>
    <property type="match status" value="1"/>
</dbReference>
<dbReference type="GO" id="GO:0005886">
    <property type="term" value="C:plasma membrane"/>
    <property type="evidence" value="ECO:0007669"/>
    <property type="project" value="TreeGrafter"/>
</dbReference>
<proteinExistence type="predicted"/>
<dbReference type="PANTHER" id="PTHR12011:SF277">
    <property type="entry name" value="ADHESION G-PROTEIN COUPLED RECEPTOR G4"/>
    <property type="match status" value="1"/>
</dbReference>
<keyword evidence="3" id="KW-0963">Cytoplasm</keyword>
<dbReference type="CDD" id="cd15997">
    <property type="entry name" value="7tmB2_GPR112"/>
    <property type="match status" value="1"/>
</dbReference>
<dbReference type="CDD" id="cd09344">
    <property type="entry name" value="LIM1_FHL1"/>
    <property type="match status" value="1"/>
</dbReference>
<keyword evidence="5 17" id="KW-0479">Metal-binding</keyword>
<dbReference type="InterPro" id="IPR000203">
    <property type="entry name" value="GPS"/>
</dbReference>
<evidence type="ECO:0000256" key="14">
    <source>
        <dbReference type="ARBA" id="ARBA00023170"/>
    </source>
</evidence>
<name>A0A3P8PAN9_ASTCA</name>
<dbReference type="PROSITE" id="PS50023">
    <property type="entry name" value="LIM_DOMAIN_2"/>
    <property type="match status" value="2"/>
</dbReference>
<reference evidence="25" key="2">
    <citation type="submission" date="2023-03" db="EMBL/GenBank/DDBJ databases">
        <authorList>
            <consortium name="Wellcome Sanger Institute Data Sharing"/>
        </authorList>
    </citation>
    <scope>NUCLEOTIDE SEQUENCE [LARGE SCALE GENOMIC DNA]</scope>
</reference>
<feature type="transmembrane region" description="Helical" evidence="19">
    <location>
        <begin position="1037"/>
        <end position="1058"/>
    </location>
</feature>
<feature type="region of interest" description="Disordered" evidence="18">
    <location>
        <begin position="1117"/>
        <end position="1159"/>
    </location>
</feature>
<evidence type="ECO:0000256" key="19">
    <source>
        <dbReference type="SAM" id="Phobius"/>
    </source>
</evidence>
<dbReference type="PROSITE" id="PS50221">
    <property type="entry name" value="GAIN_B"/>
    <property type="match status" value="1"/>
</dbReference>
<keyword evidence="15" id="KW-0325">Glycoprotein</keyword>
<evidence type="ECO:0000259" key="23">
    <source>
        <dbReference type="PROSITE" id="PS50261"/>
    </source>
</evidence>
<evidence type="ECO:0000259" key="21">
    <source>
        <dbReference type="PROSITE" id="PS50221"/>
    </source>
</evidence>
<dbReference type="AlphaFoldDB" id="A0A3P8PAN9"/>
<protein>
    <recommendedName>
        <fullName evidence="26">Adhesion G protein-coupled receptor G4b</fullName>
    </recommendedName>
</protein>
<evidence type="ECO:0000313" key="24">
    <source>
        <dbReference type="Ensembl" id="ENSACLP00000014064.2"/>
    </source>
</evidence>
<dbReference type="SMART" id="SM00303">
    <property type="entry name" value="GPS"/>
    <property type="match status" value="1"/>
</dbReference>
<dbReference type="PROSITE" id="PS00650">
    <property type="entry name" value="G_PROTEIN_RECEP_F2_2"/>
    <property type="match status" value="1"/>
</dbReference>
<dbReference type="GO" id="GO:0046872">
    <property type="term" value="F:metal ion binding"/>
    <property type="evidence" value="ECO:0007669"/>
    <property type="project" value="UniProtKB-KW"/>
</dbReference>
<dbReference type="PANTHER" id="PTHR12011">
    <property type="entry name" value="ADHESION G-PROTEIN COUPLED RECEPTOR"/>
    <property type="match status" value="1"/>
</dbReference>
<dbReference type="InterPro" id="IPR046338">
    <property type="entry name" value="GAIN_dom_sf"/>
</dbReference>
<dbReference type="InterPro" id="IPR017981">
    <property type="entry name" value="GPCR_2-like_7TM"/>
</dbReference>
<reference evidence="24 25" key="1">
    <citation type="submission" date="2018-05" db="EMBL/GenBank/DDBJ databases">
        <authorList>
            <person name="Datahose"/>
        </authorList>
    </citation>
    <scope>NUCLEOTIDE SEQUENCE</scope>
</reference>
<evidence type="ECO:0000256" key="4">
    <source>
        <dbReference type="ARBA" id="ARBA00022692"/>
    </source>
</evidence>
<organism evidence="24 25">
    <name type="scientific">Astatotilapia calliptera</name>
    <name type="common">Eastern happy</name>
    <name type="synonym">Chromis callipterus</name>
    <dbReference type="NCBI Taxonomy" id="8154"/>
    <lineage>
        <taxon>Eukaryota</taxon>
        <taxon>Metazoa</taxon>
        <taxon>Chordata</taxon>
        <taxon>Craniata</taxon>
        <taxon>Vertebrata</taxon>
        <taxon>Euteleostomi</taxon>
        <taxon>Actinopterygii</taxon>
        <taxon>Neopterygii</taxon>
        <taxon>Teleostei</taxon>
        <taxon>Neoteleostei</taxon>
        <taxon>Acanthomorphata</taxon>
        <taxon>Ovalentaria</taxon>
        <taxon>Cichlomorphae</taxon>
        <taxon>Cichliformes</taxon>
        <taxon>Cichlidae</taxon>
        <taxon>African cichlids</taxon>
        <taxon>Pseudocrenilabrinae</taxon>
        <taxon>Haplochromini</taxon>
        <taxon>Astatotilapia</taxon>
    </lineage>
</organism>
<dbReference type="SUPFAM" id="SSF57716">
    <property type="entry name" value="Glucocorticoid receptor-like (DNA-binding domain)"/>
    <property type="match status" value="3"/>
</dbReference>
<dbReference type="GeneTree" id="ENSGT00940000156341"/>
<feature type="domain" description="G-protein coupled receptors family 2 profile 1" evidence="22">
    <location>
        <begin position="476"/>
        <end position="535"/>
    </location>
</feature>
<feature type="domain" description="LIM zinc-binding" evidence="20">
    <location>
        <begin position="99"/>
        <end position="160"/>
    </location>
</feature>
<evidence type="ECO:0000259" key="22">
    <source>
        <dbReference type="PROSITE" id="PS50227"/>
    </source>
</evidence>
<feature type="domain" description="LIM zinc-binding" evidence="20">
    <location>
        <begin position="38"/>
        <end position="98"/>
    </location>
</feature>
<dbReference type="FunFam" id="1.20.1070.10:FF:000043">
    <property type="entry name" value="adhesion G-protein coupled receptor G2 isoform X1"/>
    <property type="match status" value="1"/>
</dbReference>
<dbReference type="STRING" id="8154.ENSACLP00000014064"/>
<feature type="transmembrane region" description="Helical" evidence="19">
    <location>
        <begin position="865"/>
        <end position="884"/>
    </location>
</feature>
<evidence type="ECO:0000256" key="5">
    <source>
        <dbReference type="ARBA" id="ARBA00022723"/>
    </source>
</evidence>
<keyword evidence="10 17" id="KW-0440">LIM domain</keyword>
<feature type="domain" description="GAIN-B" evidence="21">
    <location>
        <begin position="663"/>
        <end position="819"/>
    </location>
</feature>
<accession>A0A3P8PAN9</accession>
<feature type="compositionally biased region" description="Low complexity" evidence="18">
    <location>
        <begin position="1135"/>
        <end position="1154"/>
    </location>
</feature>
<evidence type="ECO:0000256" key="3">
    <source>
        <dbReference type="ARBA" id="ARBA00022490"/>
    </source>
</evidence>
<dbReference type="InterPro" id="IPR001781">
    <property type="entry name" value="Znf_LIM"/>
</dbReference>
<keyword evidence="12 19" id="KW-0472">Membrane</keyword>
<dbReference type="InterPro" id="IPR017983">
    <property type="entry name" value="GPCR_2_secretin-like_CS"/>
</dbReference>
<feature type="transmembrane region" description="Helical" evidence="19">
    <location>
        <begin position="890"/>
        <end position="914"/>
    </location>
</feature>
<keyword evidence="9" id="KW-0007">Acetylation</keyword>
<sequence>MADSSQCFYCREDLGGKRFVRNEGRPVCVRCHTKFCANSCAECHRPISVETKELSHKGRYWHEECFRCAKCYKPLAKEPFSTKDDRIMCGKCCSREDAPRCHGCYKPILAGTESVEYKGNSWHDECFTCYSCKRPIGSQNFLSKGSDIYCSPCYDDKFAKHCVSCKKDENKTEIYTARDIAHQWLRQELPSDIYLHIVSVFELSRSNTEDLVKTPYEDQLMRFSPSSVNSFRCNVYVNVIPAVDVADVQSLIATRLKNPYNDPSGLLQLWADAENIHTTPVDGFLVETSSSSTMTQPSPVTNITSTTTIPSSTPFSTTEFRPPTTSIITSTSSTTVATPMTIATNPENVSELYFQVKVNVSITGGCDSEQILRSWLNNSLPNNLMTVLEFQLVPKAQRNHPKLQSEYPTRVLADTVSSSFISRRESCIFQVQVMMQSDIHEIEEKIRNILLTPYNQGSISILTEDIEISQILSFKCNAEMRQTLKGLFVWPETSGGETANQTCPKNPDHHATRHCKGKLNTHWMAPELEDCGPVVETIPDLYHVSVTADSAQDVLDMIEVLLSNHSTLNYDELTIVLNKLQDIINVSVVTPELGQALLNIISNILKSESNLVPFTNNILNITEAMGDRIVGYEGSSTLVAPAIGIAVVDVVPGEFNSLMIGVASDATGKKPEIFINRYPLNSTLAFISLPSALQHCFPQQAPNQTRPRIQFQFYAIASLFKGRQIDQTLNTFVVAASVTNASCPIKDLEEDIEVTLQHLIPNTPYKQVECVYWNFNKNNGQGDWDNYGCRKYNSSPYYTTCLCDHLTHFGVLLDVARTQLDPANEQILTIITYLGCGVSSLFLGITVLTYTAFEKLRRDYPSQILINLSLALLGLNLVFLVNSWLSSWGLYPLCVAVASTLHYFLLASFTWMGLEAVNMYFALVKVFNAYVPSYMLKFCFLGWGLPLVICILVLIVNKEAYGSHIYTDTSSSTLQLLDNSDNFCWLQDDVTFYVSVVAYAVFIFLFNTGVFVVVLIQIRRMRANSPAGTRSGVMQDLKGVASLTLLLGLTWTLGFFGWGPGRIVLLYLFSGLNSLQGLFIFFFHCLMKENVRKQWRIHLCFGRFRLEEHSEWSNSASIGAQAKPKTNPPGAIRPSVGSTKSSSTDSTSASSNYSQRDSSCKRPDLGLFMNSLALPQPQRSPLGPGGPPSCRGVSPTPGWRNHVLH</sequence>
<feature type="transmembrane region" description="Helical" evidence="19">
    <location>
        <begin position="992"/>
        <end position="1016"/>
    </location>
</feature>
<keyword evidence="6" id="KW-0732">Signal</keyword>
<evidence type="ECO:0000256" key="9">
    <source>
        <dbReference type="ARBA" id="ARBA00022990"/>
    </source>
</evidence>
<evidence type="ECO:0000256" key="16">
    <source>
        <dbReference type="ARBA" id="ARBA00023224"/>
    </source>
</evidence>
<dbReference type="InterPro" id="IPR001879">
    <property type="entry name" value="GPCR_2_extracellular_dom"/>
</dbReference>
<feature type="region of interest" description="Disordered" evidence="18">
    <location>
        <begin position="289"/>
        <end position="329"/>
    </location>
</feature>
<evidence type="ECO:0000256" key="2">
    <source>
        <dbReference type="ARBA" id="ARBA00004496"/>
    </source>
</evidence>
<dbReference type="OMA" id="EEHSWSN"/>
<dbReference type="PROSITE" id="PS00478">
    <property type="entry name" value="LIM_DOMAIN_1"/>
    <property type="match status" value="2"/>
</dbReference>
<dbReference type="Pfam" id="PF00002">
    <property type="entry name" value="7tm_2"/>
    <property type="match status" value="1"/>
</dbReference>
<dbReference type="SMART" id="SM00132">
    <property type="entry name" value="LIM"/>
    <property type="match status" value="2"/>
</dbReference>
<evidence type="ECO:0000256" key="1">
    <source>
        <dbReference type="ARBA" id="ARBA00004141"/>
    </source>
</evidence>
<dbReference type="GO" id="GO:0007166">
    <property type="term" value="P:cell surface receptor signaling pathway"/>
    <property type="evidence" value="ECO:0007669"/>
    <property type="project" value="InterPro"/>
</dbReference>
<keyword evidence="25" id="KW-1185">Reference proteome</keyword>
<dbReference type="GO" id="GO:0004930">
    <property type="term" value="F:G protein-coupled receptor activity"/>
    <property type="evidence" value="ECO:0007669"/>
    <property type="project" value="UniProtKB-KW"/>
</dbReference>
<dbReference type="SUPFAM" id="SSF81321">
    <property type="entry name" value="Family A G protein-coupled receptor-like"/>
    <property type="match status" value="1"/>
</dbReference>
<dbReference type="GO" id="GO:0007189">
    <property type="term" value="P:adenylate cyclase-activating G protein-coupled receptor signaling pathway"/>
    <property type="evidence" value="ECO:0007669"/>
    <property type="project" value="TreeGrafter"/>
</dbReference>
<dbReference type="Pfam" id="PF01825">
    <property type="entry name" value="GPS"/>
    <property type="match status" value="1"/>
</dbReference>